<comment type="caution">
    <text evidence="3">The sequence shown here is derived from an EMBL/GenBank/DDBJ whole genome shotgun (WGS) entry which is preliminary data.</text>
</comment>
<reference evidence="3" key="1">
    <citation type="submission" date="2020-10" db="EMBL/GenBank/DDBJ databases">
        <authorList>
            <person name="Castelo-Branco R."/>
            <person name="Eusebio N."/>
            <person name="Adriana R."/>
            <person name="Vieira A."/>
            <person name="Brugerolle De Fraissinette N."/>
            <person name="Rezende De Castro R."/>
            <person name="Schneider M.P."/>
            <person name="Vasconcelos V."/>
            <person name="Leao P.N."/>
        </authorList>
    </citation>
    <scope>NUCLEOTIDE SEQUENCE</scope>
    <source>
        <strain evidence="3">LEGE 07157</strain>
    </source>
</reference>
<keyword evidence="4" id="KW-1185">Reference proteome</keyword>
<dbReference type="Pfam" id="PF05235">
    <property type="entry name" value="CHAD"/>
    <property type="match status" value="1"/>
</dbReference>
<proteinExistence type="predicted"/>
<gene>
    <name evidence="3" type="ORF">IQ249_20380</name>
</gene>
<feature type="domain" description="CHAD" evidence="2">
    <location>
        <begin position="9"/>
        <end position="311"/>
    </location>
</feature>
<name>A0A8J7DZ38_9CYAN</name>
<dbReference type="RefSeq" id="WP_194031337.1">
    <property type="nucleotide sequence ID" value="NZ_JADEWZ010000041.1"/>
</dbReference>
<sequence>MKKTTAKDAKTFGDWAYLAIAKHYKKMVKHEVGVLADQDPEELHQMRVGMRRLRSAIAGFAPALSLPKASNSRKVGKIARILGELRDLDVLSETLTQHYQPLLPQAEQKPLDRVFKTINKRRGKTFDRVKSTLEGKSYRKLKQGFTKWLEQPEYRAIAQVPIPVVLPDLLLPQVSQILLHPGWLVGAEIEKETLKVVEISDPLSINKLLENDAAPLHDLRKEAKRSRYQMELFASFYGKEYKQQLSDIKEIQTILGEIQDSFVLAEFLNPLLKSNLADRMPALWEILVKTRQKKWHDWQILQQKFLNVKTRQNLRATVQKPTTSKVKSTRRRRSPARKKTS</sequence>
<evidence type="ECO:0000256" key="1">
    <source>
        <dbReference type="SAM" id="MobiDB-lite"/>
    </source>
</evidence>
<dbReference type="SMART" id="SM00880">
    <property type="entry name" value="CHAD"/>
    <property type="match status" value="1"/>
</dbReference>
<organism evidence="3 4">
    <name type="scientific">Lusitaniella coriacea LEGE 07157</name>
    <dbReference type="NCBI Taxonomy" id="945747"/>
    <lineage>
        <taxon>Bacteria</taxon>
        <taxon>Bacillati</taxon>
        <taxon>Cyanobacteriota</taxon>
        <taxon>Cyanophyceae</taxon>
        <taxon>Spirulinales</taxon>
        <taxon>Lusitaniellaceae</taxon>
        <taxon>Lusitaniella</taxon>
    </lineage>
</organism>
<evidence type="ECO:0000313" key="3">
    <source>
        <dbReference type="EMBL" id="MBE9118252.1"/>
    </source>
</evidence>
<dbReference type="AlphaFoldDB" id="A0A8J7DZ38"/>
<dbReference type="EMBL" id="JADEWZ010000041">
    <property type="protein sequence ID" value="MBE9118252.1"/>
    <property type="molecule type" value="Genomic_DNA"/>
</dbReference>
<dbReference type="InterPro" id="IPR007899">
    <property type="entry name" value="CHAD_dom"/>
</dbReference>
<evidence type="ECO:0000259" key="2">
    <source>
        <dbReference type="PROSITE" id="PS51708"/>
    </source>
</evidence>
<dbReference type="PANTHER" id="PTHR39339:SF1">
    <property type="entry name" value="CHAD DOMAIN-CONTAINING PROTEIN"/>
    <property type="match status" value="1"/>
</dbReference>
<protein>
    <submittedName>
        <fullName evidence="3">CHAD domain-containing protein</fullName>
    </submittedName>
</protein>
<dbReference type="InterPro" id="IPR038186">
    <property type="entry name" value="CHAD_dom_sf"/>
</dbReference>
<accession>A0A8J7DZ38</accession>
<dbReference type="Proteomes" id="UP000654482">
    <property type="component" value="Unassembled WGS sequence"/>
</dbReference>
<dbReference type="Gene3D" id="1.40.20.10">
    <property type="entry name" value="CHAD domain"/>
    <property type="match status" value="1"/>
</dbReference>
<dbReference type="PANTHER" id="PTHR39339">
    <property type="entry name" value="SLR1444 PROTEIN"/>
    <property type="match status" value="1"/>
</dbReference>
<feature type="region of interest" description="Disordered" evidence="1">
    <location>
        <begin position="317"/>
        <end position="341"/>
    </location>
</feature>
<evidence type="ECO:0000313" key="4">
    <source>
        <dbReference type="Proteomes" id="UP000654482"/>
    </source>
</evidence>
<feature type="compositionally biased region" description="Basic residues" evidence="1">
    <location>
        <begin position="327"/>
        <end position="341"/>
    </location>
</feature>
<dbReference type="PROSITE" id="PS51708">
    <property type="entry name" value="CHAD"/>
    <property type="match status" value="1"/>
</dbReference>